<dbReference type="RefSeq" id="WP_150380253.1">
    <property type="nucleotide sequence ID" value="NZ_RZUH01000020.1"/>
</dbReference>
<dbReference type="Proteomes" id="UP000410049">
    <property type="component" value="Unassembled WGS sequence"/>
</dbReference>
<sequence length="103" mass="11181">MTDLAPRALVLGLTDRLAARLAAACPYTHPTPDGPVLDPPPFALLAVADTFTRRMAFDGMPAAPPWRCRTAAVAYGDGDWGDVIEFILDRALQSGRGFRVRRD</sequence>
<proteinExistence type="predicted"/>
<evidence type="ECO:0000313" key="1">
    <source>
        <dbReference type="EMBL" id="KAA8825088.1"/>
    </source>
</evidence>
<reference evidence="1 2" key="1">
    <citation type="journal article" date="2019" name="Syst. Appl. Microbiol.">
        <title>Characterization of Bifidobacterium species in feaces of the Egyptian fruit bat: Description of B. vespertilionis sp. nov. and B. rousetti sp. nov.</title>
        <authorList>
            <person name="Modesto M."/>
            <person name="Satti M."/>
            <person name="Watanabe K."/>
            <person name="Puglisi E."/>
            <person name="Morelli L."/>
            <person name="Huang C.-H."/>
            <person name="Liou J.-S."/>
            <person name="Miyashita M."/>
            <person name="Tamura T."/>
            <person name="Saito S."/>
            <person name="Mori K."/>
            <person name="Huang L."/>
            <person name="Sciavilla P."/>
            <person name="Sandri C."/>
            <person name="Spiezio C."/>
            <person name="Vitali F."/>
            <person name="Cavalieri D."/>
            <person name="Perpetuini G."/>
            <person name="Tofalo R."/>
            <person name="Bonetti A."/>
            <person name="Arita M."/>
            <person name="Mattarelli P."/>
        </authorList>
    </citation>
    <scope>NUCLEOTIDE SEQUENCE [LARGE SCALE GENOMIC DNA]</scope>
    <source>
        <strain evidence="1 2">RST17</strain>
    </source>
</reference>
<name>A0A5M9ZHL5_9BIFI</name>
<evidence type="ECO:0000313" key="2">
    <source>
        <dbReference type="Proteomes" id="UP000410049"/>
    </source>
</evidence>
<dbReference type="EMBL" id="RZUH01000020">
    <property type="protein sequence ID" value="KAA8825088.1"/>
    <property type="molecule type" value="Genomic_DNA"/>
</dbReference>
<comment type="caution">
    <text evidence="1">The sequence shown here is derived from an EMBL/GenBank/DDBJ whole genome shotgun (WGS) entry which is preliminary data.</text>
</comment>
<dbReference type="AlphaFoldDB" id="A0A5M9ZHL5"/>
<organism evidence="1 2">
    <name type="scientific">Bifidobacterium myosotis</name>
    <dbReference type="NCBI Taxonomy" id="1630166"/>
    <lineage>
        <taxon>Bacteria</taxon>
        <taxon>Bacillati</taxon>
        <taxon>Actinomycetota</taxon>
        <taxon>Actinomycetes</taxon>
        <taxon>Bifidobacteriales</taxon>
        <taxon>Bifidobacteriaceae</taxon>
        <taxon>Bifidobacterium</taxon>
    </lineage>
</organism>
<accession>A0A5M9ZHL5</accession>
<gene>
    <name evidence="1" type="ORF">EMO91_12735</name>
</gene>
<protein>
    <submittedName>
        <fullName evidence="1">Uncharacterized protein</fullName>
    </submittedName>
</protein>